<feature type="transmembrane region" description="Helical" evidence="1">
    <location>
        <begin position="258"/>
        <end position="281"/>
    </location>
</feature>
<gene>
    <name evidence="3" type="ORF">JYK02_29220</name>
</gene>
<dbReference type="EMBL" id="JAFIMU010000009">
    <property type="protein sequence ID" value="MBN8231602.1"/>
    <property type="molecule type" value="Genomic_DNA"/>
</dbReference>
<evidence type="ECO:0000313" key="4">
    <source>
        <dbReference type="Proteomes" id="UP000664052"/>
    </source>
</evidence>
<organism evidence="3 4">
    <name type="scientific">Corallococcus macrosporus</name>
    <dbReference type="NCBI Taxonomy" id="35"/>
    <lineage>
        <taxon>Bacteria</taxon>
        <taxon>Pseudomonadati</taxon>
        <taxon>Myxococcota</taxon>
        <taxon>Myxococcia</taxon>
        <taxon>Myxococcales</taxon>
        <taxon>Cystobacterineae</taxon>
        <taxon>Myxococcaceae</taxon>
        <taxon>Corallococcus</taxon>
    </lineage>
</organism>
<keyword evidence="4" id="KW-1185">Reference proteome</keyword>
<dbReference type="InterPro" id="IPR050923">
    <property type="entry name" value="Cell_Proc_Reg/RNA_Proc"/>
</dbReference>
<comment type="caution">
    <text evidence="3">The sequence shown here is derived from an EMBL/GenBank/DDBJ whole genome shotgun (WGS) entry which is preliminary data.</text>
</comment>
<evidence type="ECO:0000313" key="3">
    <source>
        <dbReference type="EMBL" id="MBN8231602.1"/>
    </source>
</evidence>
<keyword evidence="1" id="KW-1133">Transmembrane helix</keyword>
<dbReference type="Proteomes" id="UP000664052">
    <property type="component" value="Unassembled WGS sequence"/>
</dbReference>
<sequence>MRFEFEHLGTPTPFELTEGHHLLGGGPEDHVHLEGLPPGLLTLRIDSGRLMVEAVRSFTVNAVRVLPGVSRLVVAGEVLGLPDGMCLRVLAEPSAPERGVGTVAVLKGLLTDAEAPPSRAATLTCLTGLDVGRSHALAEACTDIGRGDGVALRLRDRAVSRMHARIRREDSGFVLEDLGTPNGVFLNGVRLEAPGPLKDGDVVELGRSLLRFQAAFDEASPEGSAGALPAPPPVAAVEPLAETAAPRPPEGKPRRLEAWIISGAVALALGALLVTAAMAAAG</sequence>
<proteinExistence type="predicted"/>
<evidence type="ECO:0000256" key="1">
    <source>
        <dbReference type="SAM" id="Phobius"/>
    </source>
</evidence>
<dbReference type="SMART" id="SM00240">
    <property type="entry name" value="FHA"/>
    <property type="match status" value="1"/>
</dbReference>
<keyword evidence="1" id="KW-0812">Transmembrane</keyword>
<protein>
    <submittedName>
        <fullName evidence="3">FHA domain-containing protein</fullName>
    </submittedName>
</protein>
<dbReference type="Gene3D" id="2.60.200.20">
    <property type="match status" value="1"/>
</dbReference>
<dbReference type="RefSeq" id="WP_207055951.1">
    <property type="nucleotide sequence ID" value="NZ_JAFIMU010000009.1"/>
</dbReference>
<dbReference type="SUPFAM" id="SSF49879">
    <property type="entry name" value="SMAD/FHA domain"/>
    <property type="match status" value="1"/>
</dbReference>
<keyword evidence="1" id="KW-0472">Membrane</keyword>
<dbReference type="Pfam" id="PF00498">
    <property type="entry name" value="FHA"/>
    <property type="match status" value="1"/>
</dbReference>
<name>A0ABS3DJU2_9BACT</name>
<accession>A0ABS3DJU2</accession>
<reference evidence="3 4" key="1">
    <citation type="submission" date="2021-02" db="EMBL/GenBank/DDBJ databases">
        <title>De Novo genome assembly of isolated myxobacteria.</title>
        <authorList>
            <person name="Stevens D.C."/>
        </authorList>
    </citation>
    <scope>NUCLEOTIDE SEQUENCE [LARGE SCALE GENOMIC DNA]</scope>
    <source>
        <strain evidence="3 4">ATCC 29039</strain>
    </source>
</reference>
<dbReference type="InterPro" id="IPR000253">
    <property type="entry name" value="FHA_dom"/>
</dbReference>
<feature type="domain" description="FHA" evidence="2">
    <location>
        <begin position="129"/>
        <end position="191"/>
    </location>
</feature>
<dbReference type="CDD" id="cd00060">
    <property type="entry name" value="FHA"/>
    <property type="match status" value="1"/>
</dbReference>
<dbReference type="PANTHER" id="PTHR23308">
    <property type="entry name" value="NUCLEAR INHIBITOR OF PROTEIN PHOSPHATASE-1"/>
    <property type="match status" value="1"/>
</dbReference>
<dbReference type="PROSITE" id="PS50006">
    <property type="entry name" value="FHA_DOMAIN"/>
    <property type="match status" value="1"/>
</dbReference>
<evidence type="ECO:0000259" key="2">
    <source>
        <dbReference type="PROSITE" id="PS50006"/>
    </source>
</evidence>
<dbReference type="InterPro" id="IPR008984">
    <property type="entry name" value="SMAD_FHA_dom_sf"/>
</dbReference>